<evidence type="ECO:0000313" key="3">
    <source>
        <dbReference type="EMBL" id="QPK79073.1"/>
    </source>
</evidence>
<proteinExistence type="inferred from homology"/>
<protein>
    <submittedName>
        <fullName evidence="3">Universal stress protein</fullName>
    </submittedName>
</protein>
<evidence type="ECO:0000256" key="1">
    <source>
        <dbReference type="ARBA" id="ARBA00008791"/>
    </source>
</evidence>
<dbReference type="Gene3D" id="3.40.50.12370">
    <property type="match status" value="1"/>
</dbReference>
<dbReference type="Proteomes" id="UP000594681">
    <property type="component" value="Chromosome"/>
</dbReference>
<dbReference type="CDD" id="cd00293">
    <property type="entry name" value="USP-like"/>
    <property type="match status" value="1"/>
</dbReference>
<evidence type="ECO:0000313" key="4">
    <source>
        <dbReference type="Proteomes" id="UP000594681"/>
    </source>
</evidence>
<dbReference type="KEGG" id="cliz:G7Y31_11375"/>
<dbReference type="Pfam" id="PF00582">
    <property type="entry name" value="Usp"/>
    <property type="match status" value="1"/>
</dbReference>
<comment type="similarity">
    <text evidence="1">Belongs to the universal stress protein A family.</text>
</comment>
<name>A0A7T0KE19_9CORY</name>
<keyword evidence="4" id="KW-1185">Reference proteome</keyword>
<dbReference type="RefSeq" id="WP_165009885.1">
    <property type="nucleotide sequence ID" value="NZ_CP064954.1"/>
</dbReference>
<reference evidence="3 4" key="1">
    <citation type="submission" date="2020-11" db="EMBL/GenBank/DDBJ databases">
        <title>Corynebacterium sp. ZJ-599.</title>
        <authorList>
            <person name="Zhou J."/>
        </authorList>
    </citation>
    <scope>NUCLEOTIDE SEQUENCE [LARGE SCALE GENOMIC DNA]</scope>
    <source>
        <strain evidence="3 4">ZJ-599</strain>
    </source>
</reference>
<dbReference type="InterPro" id="IPR006016">
    <property type="entry name" value="UspA"/>
</dbReference>
<organism evidence="3 4">
    <name type="scientific">Corynebacterium lizhenjunii</name>
    <dbReference type="NCBI Taxonomy" id="2709394"/>
    <lineage>
        <taxon>Bacteria</taxon>
        <taxon>Bacillati</taxon>
        <taxon>Actinomycetota</taxon>
        <taxon>Actinomycetes</taxon>
        <taxon>Mycobacteriales</taxon>
        <taxon>Corynebacteriaceae</taxon>
        <taxon>Corynebacterium</taxon>
    </lineage>
</organism>
<evidence type="ECO:0000259" key="2">
    <source>
        <dbReference type="Pfam" id="PF00582"/>
    </source>
</evidence>
<dbReference type="EMBL" id="CP064954">
    <property type="protein sequence ID" value="QPK79073.1"/>
    <property type="molecule type" value="Genomic_DNA"/>
</dbReference>
<sequence>MGKKHKQPAEFGLAAKADPELPLRILVSWTPGTPSATGSDAGASHKAARAEAIDYAAWLGRTTPIHLQVLSTFIQPWSTTSLSKLGGKYKKWFRAEAAACAVEVEQRLAESGIDKQQCAKEFSLLHDGPNQPQLLTDAAAAFRADLILLSPEQSAPKHRLLAGTTADALLHYSPVALGLTPRGLKFGKNGIKRVNFAFTEEHQQGDTAALRAAAAFAVRLGVPLRIIAFSPSGLVQAPLHNKLSVAQQLTSDWREHSLAAMDRARDLVADEFPQIDVSAEIGIGTGWRGAVDAIKWKKSDIMVLGSSPMSSLARVFLGSTATEILPHLPVPVLVHPAAQ</sequence>
<gene>
    <name evidence="3" type="ORF">G7Y31_11375</name>
</gene>
<dbReference type="PANTHER" id="PTHR46268">
    <property type="entry name" value="STRESS RESPONSE PROTEIN NHAX"/>
    <property type="match status" value="1"/>
</dbReference>
<accession>A0A7T0KE19</accession>
<feature type="domain" description="UspA" evidence="2">
    <location>
        <begin position="203"/>
        <end position="334"/>
    </location>
</feature>
<dbReference type="PANTHER" id="PTHR46268:SF6">
    <property type="entry name" value="UNIVERSAL STRESS PROTEIN UP12"/>
    <property type="match status" value="1"/>
</dbReference>
<dbReference type="AlphaFoldDB" id="A0A7T0KE19"/>
<dbReference type="SUPFAM" id="SSF52402">
    <property type="entry name" value="Adenine nucleotide alpha hydrolases-like"/>
    <property type="match status" value="2"/>
</dbReference>